<comment type="caution">
    <text evidence="3">The sequence shown here is derived from an EMBL/GenBank/DDBJ whole genome shotgun (WGS) entry which is preliminary data.</text>
</comment>
<dbReference type="RefSeq" id="WP_256531076.1">
    <property type="nucleotide sequence ID" value="NZ_CP101824.1"/>
</dbReference>
<feature type="compositionally biased region" description="Low complexity" evidence="1">
    <location>
        <begin position="339"/>
        <end position="360"/>
    </location>
</feature>
<proteinExistence type="predicted"/>
<keyword evidence="2" id="KW-1133">Transmembrane helix</keyword>
<protein>
    <submittedName>
        <fullName evidence="3">Zinc ribbon domain-containing protein</fullName>
    </submittedName>
</protein>
<feature type="transmembrane region" description="Helical" evidence="2">
    <location>
        <begin position="161"/>
        <end position="180"/>
    </location>
</feature>
<reference evidence="3 4" key="1">
    <citation type="journal article" date="2019" name="Int. J. Syst. Evol. Microbiol.">
        <title>The Global Catalogue of Microorganisms (GCM) 10K type strain sequencing project: providing services to taxonomists for standard genome sequencing and annotation.</title>
        <authorList>
            <consortium name="The Broad Institute Genomics Platform"/>
            <consortium name="The Broad Institute Genome Sequencing Center for Infectious Disease"/>
            <person name="Wu L."/>
            <person name="Ma J."/>
        </authorList>
    </citation>
    <scope>NUCLEOTIDE SEQUENCE [LARGE SCALE GENOMIC DNA]</scope>
    <source>
        <strain evidence="3 4">IBRC-M 10256</strain>
    </source>
</reference>
<name>A0ABD5NP24_9EURY</name>
<dbReference type="Proteomes" id="UP001595846">
    <property type="component" value="Unassembled WGS sequence"/>
</dbReference>
<evidence type="ECO:0000256" key="2">
    <source>
        <dbReference type="SAM" id="Phobius"/>
    </source>
</evidence>
<dbReference type="AlphaFoldDB" id="A0ABD5NP24"/>
<keyword evidence="2" id="KW-0812">Transmembrane</keyword>
<feature type="transmembrane region" description="Helical" evidence="2">
    <location>
        <begin position="125"/>
        <end position="149"/>
    </location>
</feature>
<feature type="transmembrane region" description="Helical" evidence="2">
    <location>
        <begin position="92"/>
        <end position="113"/>
    </location>
</feature>
<feature type="transmembrane region" description="Helical" evidence="2">
    <location>
        <begin position="12"/>
        <end position="43"/>
    </location>
</feature>
<keyword evidence="2" id="KW-0472">Membrane</keyword>
<dbReference type="EMBL" id="JBHSAQ010000006">
    <property type="protein sequence ID" value="MFC3958736.1"/>
    <property type="molecule type" value="Genomic_DNA"/>
</dbReference>
<evidence type="ECO:0000256" key="1">
    <source>
        <dbReference type="SAM" id="MobiDB-lite"/>
    </source>
</evidence>
<sequence>MEVPRRALVSHAVLIFYEVALVPLSFLAIFFALLMCGGLLAGIDLVASGFGAGQAVGSVVGIVGTVVLIVALGTLGGWLIRGYHRYFDRTFSSLDPLVICAVPFVAFVGAIVVAAGRFEPLSPPWWLALIGIVSAHALAFRAIAVYSMLDHDRRTGVRVGAIASLPAVLALVTLVTGEILDVGVNEAGHRVVSGLSTVGVPLEPVLLALSPVVVATLYVGSIRTDGFDLDARRFSLPATADRSLFGLVRVADERIRSLARRSSTRSEPTVAPPPSSPHAGEADHATDRTDGPVRSAFRGGGSGTSGDTDRSVDTGSSSNRARRSSETDDGGASAGAEVDSSSSDPPTDQTDASTDAAADTGSEDGPEPTGSETRIFTGDFDDYATESRGSSGSGSGDSCPSCGTDVPRDGSYCPQCGTQL</sequence>
<keyword evidence="4" id="KW-1185">Reference proteome</keyword>
<gene>
    <name evidence="3" type="ORF">ACFOUR_10200</name>
</gene>
<feature type="region of interest" description="Disordered" evidence="1">
    <location>
        <begin position="259"/>
        <end position="420"/>
    </location>
</feature>
<organism evidence="3 4">
    <name type="scientific">Halovivax cerinus</name>
    <dbReference type="NCBI Taxonomy" id="1487865"/>
    <lineage>
        <taxon>Archaea</taxon>
        <taxon>Methanobacteriati</taxon>
        <taxon>Methanobacteriota</taxon>
        <taxon>Stenosarchaea group</taxon>
        <taxon>Halobacteria</taxon>
        <taxon>Halobacteriales</taxon>
        <taxon>Natrialbaceae</taxon>
        <taxon>Halovivax</taxon>
    </lineage>
</organism>
<feature type="transmembrane region" description="Helical" evidence="2">
    <location>
        <begin position="55"/>
        <end position="80"/>
    </location>
</feature>
<accession>A0ABD5NP24</accession>
<dbReference type="GeneID" id="73903792"/>
<evidence type="ECO:0000313" key="4">
    <source>
        <dbReference type="Proteomes" id="UP001595846"/>
    </source>
</evidence>
<feature type="transmembrane region" description="Helical" evidence="2">
    <location>
        <begin position="200"/>
        <end position="219"/>
    </location>
</feature>
<feature type="compositionally biased region" description="Basic and acidic residues" evidence="1">
    <location>
        <begin position="280"/>
        <end position="291"/>
    </location>
</feature>
<evidence type="ECO:0000313" key="3">
    <source>
        <dbReference type="EMBL" id="MFC3958736.1"/>
    </source>
</evidence>